<evidence type="ECO:0000313" key="1">
    <source>
        <dbReference type="EMBL" id="KAL3610885.1"/>
    </source>
</evidence>
<evidence type="ECO:0000313" key="2">
    <source>
        <dbReference type="Proteomes" id="UP000309997"/>
    </source>
</evidence>
<reference evidence="1 2" key="1">
    <citation type="journal article" date="2024" name="Plant Biotechnol. J.">
        <title>Genome and CRISPR/Cas9 system of a widespread forest tree (Populus alba) in the world.</title>
        <authorList>
            <person name="Liu Y.J."/>
            <person name="Jiang P.F."/>
            <person name="Han X.M."/>
            <person name="Li X.Y."/>
            <person name="Wang H.M."/>
            <person name="Wang Y.J."/>
            <person name="Wang X.X."/>
            <person name="Zeng Q.Y."/>
        </authorList>
    </citation>
    <scope>NUCLEOTIDE SEQUENCE [LARGE SCALE GENOMIC DNA]</scope>
    <source>
        <strain evidence="2">cv. PAL-ZL1</strain>
    </source>
</reference>
<keyword evidence="2" id="KW-1185">Reference proteome</keyword>
<gene>
    <name evidence="1" type="ORF">D5086_001905</name>
</gene>
<protein>
    <submittedName>
        <fullName evidence="1">Uncharacterized protein</fullName>
    </submittedName>
</protein>
<organism evidence="1 2">
    <name type="scientific">Populus alba</name>
    <name type="common">White poplar</name>
    <dbReference type="NCBI Taxonomy" id="43335"/>
    <lineage>
        <taxon>Eukaryota</taxon>
        <taxon>Viridiplantae</taxon>
        <taxon>Streptophyta</taxon>
        <taxon>Embryophyta</taxon>
        <taxon>Tracheophyta</taxon>
        <taxon>Spermatophyta</taxon>
        <taxon>Magnoliopsida</taxon>
        <taxon>eudicotyledons</taxon>
        <taxon>Gunneridae</taxon>
        <taxon>Pentapetalae</taxon>
        <taxon>rosids</taxon>
        <taxon>fabids</taxon>
        <taxon>Malpighiales</taxon>
        <taxon>Salicaceae</taxon>
        <taxon>Saliceae</taxon>
        <taxon>Populus</taxon>
    </lineage>
</organism>
<dbReference type="Proteomes" id="UP000309997">
    <property type="component" value="Unassembled WGS sequence"/>
</dbReference>
<accession>A0ACC4D176</accession>
<proteinExistence type="predicted"/>
<comment type="caution">
    <text evidence="1">The sequence shown here is derived from an EMBL/GenBank/DDBJ whole genome shotgun (WGS) entry which is preliminary data.</text>
</comment>
<sequence length="67" mass="7458">MESEAISSCRIIWSSLISDVADLDVPNRSLSMAVFAVSTNHSSSGSAFCRKKLEKSIARKNRLIQWK</sequence>
<name>A0ACC4D176_POPAL</name>
<dbReference type="EMBL" id="RCHU02000001">
    <property type="protein sequence ID" value="KAL3610885.1"/>
    <property type="molecule type" value="Genomic_DNA"/>
</dbReference>